<protein>
    <submittedName>
        <fullName evidence="1">Uncharacterized protein</fullName>
    </submittedName>
</protein>
<dbReference type="RefSeq" id="XP_025467732.1">
    <property type="nucleotide sequence ID" value="XM_025617194.1"/>
</dbReference>
<accession>A0A317WNB0</accession>
<reference evidence="1 2" key="1">
    <citation type="submission" date="2016-12" db="EMBL/GenBank/DDBJ databases">
        <title>The genomes of Aspergillus section Nigri reveals drivers in fungal speciation.</title>
        <authorList>
            <consortium name="DOE Joint Genome Institute"/>
            <person name="Vesth T.C."/>
            <person name="Nybo J."/>
            <person name="Theobald S."/>
            <person name="Brandl J."/>
            <person name="Frisvad J.C."/>
            <person name="Nielsen K.F."/>
            <person name="Lyhne E.K."/>
            <person name="Kogle M.E."/>
            <person name="Kuo A."/>
            <person name="Riley R."/>
            <person name="Clum A."/>
            <person name="Nolan M."/>
            <person name="Lipzen A."/>
            <person name="Salamov A."/>
            <person name="Henrissat B."/>
            <person name="Wiebenga A."/>
            <person name="De Vries R.P."/>
            <person name="Grigoriev I.V."/>
            <person name="Mortensen U.H."/>
            <person name="Andersen M.R."/>
            <person name="Baker S.E."/>
        </authorList>
    </citation>
    <scope>NUCLEOTIDE SEQUENCE [LARGE SCALE GENOMIC DNA]</scope>
    <source>
        <strain evidence="1 2">CBS 115572</strain>
    </source>
</reference>
<dbReference type="PANTHER" id="PTHR42085:SF2">
    <property type="entry name" value="F-BOX DOMAIN-CONTAINING PROTEIN"/>
    <property type="match status" value="1"/>
</dbReference>
<dbReference type="PANTHER" id="PTHR42085">
    <property type="entry name" value="F-BOX DOMAIN-CONTAINING PROTEIN"/>
    <property type="match status" value="1"/>
</dbReference>
<dbReference type="EMBL" id="MSFK01000013">
    <property type="protein sequence ID" value="PWY87949.1"/>
    <property type="molecule type" value="Genomic_DNA"/>
</dbReference>
<sequence length="222" mass="24817">MSSSRSIHPPSIASTSSAAKFFSLPIEIRYNIYEQLLVVPHPLHVFQDPGCPIEVFAPAKPYAWLALIYVNQQISAEARTILYGANRFDFQEMETVRRPPSLLESFFSCIGPVNAGFLSHICINFPDTEREAGQLGDIRLRDDGLQRLRVLQEQCTGLKTLEFLKEDQIKNELVKEVLLDINASVRSIGSLNNIVLRSYSGPVAPSVRELLQGLGWTVLMGD</sequence>
<dbReference type="InterPro" id="IPR038883">
    <property type="entry name" value="AN11006-like"/>
</dbReference>
<proteinExistence type="predicted"/>
<keyword evidence="2" id="KW-1185">Reference proteome</keyword>
<gene>
    <name evidence="1" type="ORF">BO94DRAFT_624090</name>
</gene>
<dbReference type="OrthoDB" id="62952at2759"/>
<evidence type="ECO:0000313" key="2">
    <source>
        <dbReference type="Proteomes" id="UP000246702"/>
    </source>
</evidence>
<organism evidence="1 2">
    <name type="scientific">Aspergillus sclerotioniger CBS 115572</name>
    <dbReference type="NCBI Taxonomy" id="1450535"/>
    <lineage>
        <taxon>Eukaryota</taxon>
        <taxon>Fungi</taxon>
        <taxon>Dikarya</taxon>
        <taxon>Ascomycota</taxon>
        <taxon>Pezizomycotina</taxon>
        <taxon>Eurotiomycetes</taxon>
        <taxon>Eurotiomycetidae</taxon>
        <taxon>Eurotiales</taxon>
        <taxon>Aspergillaceae</taxon>
        <taxon>Aspergillus</taxon>
        <taxon>Aspergillus subgen. Circumdati</taxon>
    </lineage>
</organism>
<name>A0A317WNB0_9EURO</name>
<dbReference type="AlphaFoldDB" id="A0A317WNB0"/>
<evidence type="ECO:0000313" key="1">
    <source>
        <dbReference type="EMBL" id="PWY87949.1"/>
    </source>
</evidence>
<comment type="caution">
    <text evidence="1">The sequence shown here is derived from an EMBL/GenBank/DDBJ whole genome shotgun (WGS) entry which is preliminary data.</text>
</comment>
<dbReference type="GeneID" id="37119337"/>
<dbReference type="Proteomes" id="UP000246702">
    <property type="component" value="Unassembled WGS sequence"/>
</dbReference>